<gene>
    <name evidence="2" type="ORF">F4556_003822</name>
</gene>
<evidence type="ECO:0000259" key="1">
    <source>
        <dbReference type="Pfam" id="PF00550"/>
    </source>
</evidence>
<dbReference type="InterPro" id="IPR009081">
    <property type="entry name" value="PP-bd_ACP"/>
</dbReference>
<dbReference type="AlphaFoldDB" id="A0A7W7SDI3"/>
<organism evidence="2 3">
    <name type="scientific">Kitasatospora gansuensis</name>
    <dbReference type="NCBI Taxonomy" id="258050"/>
    <lineage>
        <taxon>Bacteria</taxon>
        <taxon>Bacillati</taxon>
        <taxon>Actinomycetota</taxon>
        <taxon>Actinomycetes</taxon>
        <taxon>Kitasatosporales</taxon>
        <taxon>Streptomycetaceae</taxon>
        <taxon>Kitasatospora</taxon>
    </lineage>
</organism>
<dbReference type="SUPFAM" id="SSF47336">
    <property type="entry name" value="ACP-like"/>
    <property type="match status" value="1"/>
</dbReference>
<dbReference type="RefSeq" id="WP_184917597.1">
    <property type="nucleotide sequence ID" value="NZ_JACHJR010000001.1"/>
</dbReference>
<accession>A0A7W7SDI3</accession>
<keyword evidence="3" id="KW-1185">Reference proteome</keyword>
<dbReference type="Pfam" id="PF00550">
    <property type="entry name" value="PP-binding"/>
    <property type="match status" value="1"/>
</dbReference>
<comment type="caution">
    <text evidence="2">The sequence shown here is derived from an EMBL/GenBank/DDBJ whole genome shotgun (WGS) entry which is preliminary data.</text>
</comment>
<reference evidence="2 3" key="1">
    <citation type="submission" date="2020-08" db="EMBL/GenBank/DDBJ databases">
        <title>Sequencing the genomes of 1000 actinobacteria strains.</title>
        <authorList>
            <person name="Klenk H.-P."/>
        </authorList>
    </citation>
    <scope>NUCLEOTIDE SEQUENCE [LARGE SCALE GENOMIC DNA]</scope>
    <source>
        <strain evidence="2 3">DSM 44786</strain>
    </source>
</reference>
<dbReference type="Gene3D" id="1.10.1200.10">
    <property type="entry name" value="ACP-like"/>
    <property type="match status" value="1"/>
</dbReference>
<evidence type="ECO:0000313" key="2">
    <source>
        <dbReference type="EMBL" id="MBB4948287.1"/>
    </source>
</evidence>
<sequence length="92" mass="10181">MSDRTAVATAPQTTEQIRGWLLDRVAHYLGRPSADLAGHLPLSGYGRESVYTFALCADIERVLRVPVHPTVIWNIDTVDGLAAYLGFRSARR</sequence>
<protein>
    <submittedName>
        <fullName evidence="2">Acyl carrier protein</fullName>
    </submittedName>
</protein>
<evidence type="ECO:0000313" key="3">
    <source>
        <dbReference type="Proteomes" id="UP000573327"/>
    </source>
</evidence>
<name>A0A7W7SDI3_9ACTN</name>
<proteinExistence type="predicted"/>
<dbReference type="EMBL" id="JACHJR010000001">
    <property type="protein sequence ID" value="MBB4948287.1"/>
    <property type="molecule type" value="Genomic_DNA"/>
</dbReference>
<dbReference type="Proteomes" id="UP000573327">
    <property type="component" value="Unassembled WGS sequence"/>
</dbReference>
<feature type="domain" description="Carrier" evidence="1">
    <location>
        <begin position="20"/>
        <end position="85"/>
    </location>
</feature>
<dbReference type="InterPro" id="IPR036736">
    <property type="entry name" value="ACP-like_sf"/>
</dbReference>